<keyword evidence="6" id="KW-1185">Reference proteome</keyword>
<evidence type="ECO:0000313" key="5">
    <source>
        <dbReference type="EMBL" id="KAF6001203.1"/>
    </source>
</evidence>
<proteinExistence type="inferred from homology"/>
<dbReference type="InterPro" id="IPR011989">
    <property type="entry name" value="ARM-like"/>
</dbReference>
<feature type="repeat" description="HEAT" evidence="3">
    <location>
        <begin position="408"/>
        <end position="444"/>
    </location>
</feature>
<dbReference type="SUPFAM" id="SSF48371">
    <property type="entry name" value="ARM repeat"/>
    <property type="match status" value="1"/>
</dbReference>
<keyword evidence="1" id="KW-0677">Repeat</keyword>
<dbReference type="GO" id="GO:0019888">
    <property type="term" value="F:protein phosphatase regulator activity"/>
    <property type="evidence" value="ECO:0007669"/>
    <property type="project" value="TreeGrafter"/>
</dbReference>
<dbReference type="GO" id="GO:0000159">
    <property type="term" value="C:protein phosphatase type 2A complex"/>
    <property type="evidence" value="ECO:0007669"/>
    <property type="project" value="TreeGrafter"/>
</dbReference>
<comment type="caution">
    <text evidence="5">The sequence shown here is derived from an EMBL/GenBank/DDBJ whole genome shotgun (WGS) entry which is preliminary data.</text>
</comment>
<dbReference type="PANTHER" id="PTHR10648">
    <property type="entry name" value="SERINE/THREONINE-PROTEIN PHOSPHATASE PP2A 65 KDA REGULATORY SUBUNIT"/>
    <property type="match status" value="1"/>
</dbReference>
<feature type="repeat" description="HEAT" evidence="3">
    <location>
        <begin position="528"/>
        <end position="567"/>
    </location>
</feature>
<feature type="repeat" description="HEAT" evidence="3">
    <location>
        <begin position="291"/>
        <end position="329"/>
    </location>
</feature>
<gene>
    <name evidence="5" type="ORF">F1559_000931</name>
</gene>
<feature type="repeat" description="HEAT" evidence="3">
    <location>
        <begin position="369"/>
        <end position="407"/>
    </location>
</feature>
<feature type="repeat" description="HEAT" evidence="3">
    <location>
        <begin position="23"/>
        <end position="61"/>
    </location>
</feature>
<dbReference type="PANTHER" id="PTHR10648:SF4">
    <property type="entry name" value="PROTEIN PHOSPHATASE 2 (FORMERLY 2A), REGULATORY SUBUNIT A, BETA ISOFORM-RELATED"/>
    <property type="match status" value="1"/>
</dbReference>
<dbReference type="Gene3D" id="1.25.10.10">
    <property type="entry name" value="Leucine-rich Repeat Variant"/>
    <property type="match status" value="1"/>
</dbReference>
<protein>
    <recommendedName>
        <fullName evidence="4">TOG domain-containing protein</fullName>
    </recommendedName>
</protein>
<dbReference type="InterPro" id="IPR021133">
    <property type="entry name" value="HEAT_type_2"/>
</dbReference>
<sequence>MEVATSALDNANITDDESRDAAPIALLIDELRNEDISLRIHSVEQLPTIARAIGEERTRTELLPFVIETIDDEDEVLLALASQLDAHFIPYIGGKEHLPALLEPLEQLAQVEETVVRERAVESILSLARSCSPGEGWFASTFYPLVKRLSEGDWFTSRISATALFAVTYAGLPESETDARAELRSLFLTLAKDDTPMVRRAAASRLGEFASALEPVHVAGFLLKLFAELAEDDQDSVRLLVVENAEHMANLLPQADRSTLYNLIHRLAADKSWRVRYLVADRLTSVNPEGMLSDFCRLLRDGEAEVRTAAAMKLADAARVVGADATGRELVPILKELVHDANQHVRTAVAGSILSLAPILGRTETLDALLPLVLILLKDEFPDVRLSVISHLDQLSSVVGIERLVSDLLPAIVELAEDRNWRVRLAIIEHMAALAKQLGRRYFDLDRKLGLLCVAWLTDAVYAVREAAITNLRELVRLFGTSWAIDQAIPCIQHIFDSSSSYLYRITALQAVGELAAVLDASTNETYLLPLLLQKAFHDPVANVRLVAAKICIQVAPYLSSEAREKHLRPALEARSSASDAETDIDVAYQADKALEHLTSLSNRHT</sequence>
<dbReference type="Pfam" id="PF22646">
    <property type="entry name" value="PPP2R1A-like_HEAT"/>
    <property type="match status" value="1"/>
</dbReference>
<dbReference type="PROSITE" id="PS50077">
    <property type="entry name" value="HEAT_REPEAT"/>
    <property type="match status" value="8"/>
</dbReference>
<dbReference type="GO" id="GO:0005634">
    <property type="term" value="C:nucleus"/>
    <property type="evidence" value="ECO:0007669"/>
    <property type="project" value="TreeGrafter"/>
</dbReference>
<dbReference type="AlphaFoldDB" id="A0A7J7IDN0"/>
<dbReference type="Proteomes" id="UP000530660">
    <property type="component" value="Unassembled WGS sequence"/>
</dbReference>
<dbReference type="EMBL" id="VWRR01000015">
    <property type="protein sequence ID" value="KAF6001203.1"/>
    <property type="molecule type" value="Genomic_DNA"/>
</dbReference>
<evidence type="ECO:0000259" key="4">
    <source>
        <dbReference type="SMART" id="SM01349"/>
    </source>
</evidence>
<reference evidence="5 6" key="1">
    <citation type="journal article" date="2020" name="J. Phycol.">
        <title>Comparative genome analysis reveals Cyanidiococcus gen. nov., a new extremophilic red algal genus sister to Cyanidioschyzon (Cyanidioschyzonaceae, Rhodophyta).</title>
        <authorList>
            <person name="Liu S.-L."/>
            <person name="Chiang Y.-R."/>
            <person name="Yoon H.S."/>
            <person name="Fu H.-Y."/>
        </authorList>
    </citation>
    <scope>NUCLEOTIDE SEQUENCE [LARGE SCALE GENOMIC DNA]</scope>
    <source>
        <strain evidence="5 6">THAL066</strain>
    </source>
</reference>
<dbReference type="OrthoDB" id="340346at2759"/>
<dbReference type="InterPro" id="IPR051023">
    <property type="entry name" value="PP2A_Regulatory_Subunit_A"/>
</dbReference>
<comment type="similarity">
    <text evidence="2">Belongs to the phosphatase 2A regulatory subunit A family.</text>
</comment>
<dbReference type="SMART" id="SM01349">
    <property type="entry name" value="TOG"/>
    <property type="match status" value="1"/>
</dbReference>
<dbReference type="GO" id="GO:0005829">
    <property type="term" value="C:cytosol"/>
    <property type="evidence" value="ECO:0007669"/>
    <property type="project" value="TreeGrafter"/>
</dbReference>
<dbReference type="InterPro" id="IPR000357">
    <property type="entry name" value="HEAT"/>
</dbReference>
<evidence type="ECO:0000313" key="6">
    <source>
        <dbReference type="Proteomes" id="UP000530660"/>
    </source>
</evidence>
<evidence type="ECO:0000256" key="2">
    <source>
        <dbReference type="ARBA" id="ARBA00038332"/>
    </source>
</evidence>
<dbReference type="Pfam" id="PF13646">
    <property type="entry name" value="HEAT_2"/>
    <property type="match status" value="1"/>
</dbReference>
<feature type="repeat" description="HEAT" evidence="3">
    <location>
        <begin position="222"/>
        <end position="260"/>
    </location>
</feature>
<dbReference type="InterPro" id="IPR054573">
    <property type="entry name" value="PP2A/SF3B1-like_HEAT"/>
</dbReference>
<feature type="repeat" description="HEAT" evidence="3">
    <location>
        <begin position="183"/>
        <end position="219"/>
    </location>
</feature>
<feature type="repeat" description="HEAT" evidence="3">
    <location>
        <begin position="330"/>
        <end position="367"/>
    </location>
</feature>
<dbReference type="InterPro" id="IPR034085">
    <property type="entry name" value="TOG"/>
</dbReference>
<evidence type="ECO:0000256" key="1">
    <source>
        <dbReference type="ARBA" id="ARBA00022737"/>
    </source>
</evidence>
<name>A0A7J7IDN0_9RHOD</name>
<evidence type="ECO:0000256" key="3">
    <source>
        <dbReference type="PROSITE-ProRule" id="PRU00103"/>
    </source>
</evidence>
<accession>A0A7J7IDN0</accession>
<dbReference type="Pfam" id="PF02985">
    <property type="entry name" value="HEAT"/>
    <property type="match status" value="1"/>
</dbReference>
<feature type="domain" description="TOG" evidence="4">
    <location>
        <begin position="250"/>
        <end position="467"/>
    </location>
</feature>
<dbReference type="InterPro" id="IPR016024">
    <property type="entry name" value="ARM-type_fold"/>
</dbReference>
<organism evidence="5 6">
    <name type="scientific">Cyanidiococcus yangmingshanensis</name>
    <dbReference type="NCBI Taxonomy" id="2690220"/>
    <lineage>
        <taxon>Eukaryota</taxon>
        <taxon>Rhodophyta</taxon>
        <taxon>Bangiophyceae</taxon>
        <taxon>Cyanidiales</taxon>
        <taxon>Cyanidiaceae</taxon>
        <taxon>Cyanidiococcus</taxon>
    </lineage>
</organism>